<dbReference type="PANTHER" id="PTHR45630:SF2">
    <property type="entry name" value="POLYAMINE-TRANSPORTING ATPASE 13A2"/>
    <property type="match status" value="1"/>
</dbReference>
<evidence type="ECO:0000256" key="2">
    <source>
        <dbReference type="ARBA" id="ARBA00022723"/>
    </source>
</evidence>
<dbReference type="Proteomes" id="UP000034805">
    <property type="component" value="Unassembled WGS sequence"/>
</dbReference>
<feature type="non-terminal residue" evidence="10">
    <location>
        <position position="260"/>
    </location>
</feature>
<proteinExistence type="predicted"/>
<dbReference type="GO" id="GO:0061909">
    <property type="term" value="P:autophagosome-lysosome fusion"/>
    <property type="evidence" value="ECO:0007669"/>
    <property type="project" value="TreeGrafter"/>
</dbReference>
<keyword evidence="8" id="KW-0812">Transmembrane</keyword>
<dbReference type="InterPro" id="IPR006544">
    <property type="entry name" value="P-type_TPase_V"/>
</dbReference>
<sequence>MASSQQHQQGTSLPRPTDHGIDSDMDIYGYRRGSSGHQEAVEVLTEEVEADSSEYLGPEEEEWGDTVQLYREKKALLRYFVFEGLRYMWMKKRAAFCQVSVLTEDWTCSELYGQKRGLSHKQQIDRRKVHGPNLIDVPVKSYLRLLLEEVLNPLYIFQAASIVLWIFEKYYYYAACIFIISLLSIAITVYEIRKQSSMLRRMAQLVVNVRVRTATGGKGQSRGERWDKTGAKVNLVKPGSGTEDVEPGDQERRGLRGPGK</sequence>
<evidence type="ECO:0000256" key="3">
    <source>
        <dbReference type="ARBA" id="ARBA00022741"/>
    </source>
</evidence>
<evidence type="ECO:0000256" key="4">
    <source>
        <dbReference type="ARBA" id="ARBA00022840"/>
    </source>
</evidence>
<feature type="compositionally biased region" description="Polar residues" evidence="7">
    <location>
        <begin position="1"/>
        <end position="14"/>
    </location>
</feature>
<accession>A0A0P7Y3R5</accession>
<feature type="region of interest" description="Disordered" evidence="7">
    <location>
        <begin position="216"/>
        <end position="260"/>
    </location>
</feature>
<gene>
    <name evidence="10" type="ORF">Z043_121710</name>
</gene>
<dbReference type="GO" id="GO:0019829">
    <property type="term" value="F:ATPase-coupled monoatomic cation transmembrane transporter activity"/>
    <property type="evidence" value="ECO:0007669"/>
    <property type="project" value="TreeGrafter"/>
</dbReference>
<evidence type="ECO:0000256" key="6">
    <source>
        <dbReference type="ARBA" id="ARBA00022967"/>
    </source>
</evidence>
<feature type="region of interest" description="Disordered" evidence="7">
    <location>
        <begin position="1"/>
        <end position="28"/>
    </location>
</feature>
<dbReference type="GO" id="GO:0005524">
    <property type="term" value="F:ATP binding"/>
    <property type="evidence" value="ECO:0007669"/>
    <property type="project" value="UniProtKB-KW"/>
</dbReference>
<dbReference type="InterPro" id="IPR023298">
    <property type="entry name" value="ATPase_P-typ_TM_dom_sf"/>
</dbReference>
<evidence type="ECO:0000256" key="8">
    <source>
        <dbReference type="SAM" id="Phobius"/>
    </source>
</evidence>
<keyword evidence="5" id="KW-0460">Magnesium</keyword>
<keyword evidence="2" id="KW-0479">Metal-binding</keyword>
<dbReference type="GO" id="GO:0015203">
    <property type="term" value="F:polyamine transmembrane transporter activity"/>
    <property type="evidence" value="ECO:0007669"/>
    <property type="project" value="TreeGrafter"/>
</dbReference>
<dbReference type="Pfam" id="PF00690">
    <property type="entry name" value="Cation_ATPase_N"/>
    <property type="match status" value="1"/>
</dbReference>
<keyword evidence="6" id="KW-1278">Translocase</keyword>
<dbReference type="PANTHER" id="PTHR45630">
    <property type="entry name" value="CATION-TRANSPORTING ATPASE-RELATED"/>
    <property type="match status" value="1"/>
</dbReference>
<feature type="transmembrane region" description="Helical" evidence="8">
    <location>
        <begin position="172"/>
        <end position="192"/>
    </location>
</feature>
<dbReference type="GO" id="GO:0010821">
    <property type="term" value="P:regulation of mitochondrion organization"/>
    <property type="evidence" value="ECO:0007669"/>
    <property type="project" value="TreeGrafter"/>
</dbReference>
<organism evidence="10 11">
    <name type="scientific">Scleropages formosus</name>
    <name type="common">Asian bonytongue</name>
    <name type="synonym">Osteoglossum formosum</name>
    <dbReference type="NCBI Taxonomy" id="113540"/>
    <lineage>
        <taxon>Eukaryota</taxon>
        <taxon>Metazoa</taxon>
        <taxon>Chordata</taxon>
        <taxon>Craniata</taxon>
        <taxon>Vertebrata</taxon>
        <taxon>Euteleostomi</taxon>
        <taxon>Actinopterygii</taxon>
        <taxon>Neopterygii</taxon>
        <taxon>Teleostei</taxon>
        <taxon>Osteoglossocephala</taxon>
        <taxon>Osteoglossomorpha</taxon>
        <taxon>Osteoglossiformes</taxon>
        <taxon>Osteoglossidae</taxon>
        <taxon>Scleropages</taxon>
    </lineage>
</organism>
<dbReference type="GO" id="GO:0031902">
    <property type="term" value="C:late endosome membrane"/>
    <property type="evidence" value="ECO:0007669"/>
    <property type="project" value="TreeGrafter"/>
</dbReference>
<protein>
    <recommendedName>
        <fullName evidence="9">Cation-transporting P-type ATPase N-terminal domain-containing protein</fullName>
    </recommendedName>
</protein>
<keyword evidence="8" id="KW-0472">Membrane</keyword>
<dbReference type="GO" id="GO:0006874">
    <property type="term" value="P:intracellular calcium ion homeostasis"/>
    <property type="evidence" value="ECO:0007669"/>
    <property type="project" value="TreeGrafter"/>
</dbReference>
<dbReference type="SMART" id="SM00831">
    <property type="entry name" value="Cation_ATPase_N"/>
    <property type="match status" value="1"/>
</dbReference>
<dbReference type="GO" id="GO:0140358">
    <property type="term" value="F:P-type transmembrane transporter activity"/>
    <property type="evidence" value="ECO:0007669"/>
    <property type="project" value="InterPro"/>
</dbReference>
<dbReference type="AlphaFoldDB" id="A0A0P7Y3R5"/>
<name>A0A0P7Y3R5_SCLFO</name>
<dbReference type="SUPFAM" id="SSF81665">
    <property type="entry name" value="Calcium ATPase, transmembrane domain M"/>
    <property type="match status" value="1"/>
</dbReference>
<evidence type="ECO:0000256" key="5">
    <source>
        <dbReference type="ARBA" id="ARBA00022842"/>
    </source>
</evidence>
<feature type="compositionally biased region" description="Basic and acidic residues" evidence="7">
    <location>
        <begin position="221"/>
        <end position="230"/>
    </location>
</feature>
<dbReference type="GO" id="GO:0016243">
    <property type="term" value="P:regulation of autophagosome size"/>
    <property type="evidence" value="ECO:0007669"/>
    <property type="project" value="TreeGrafter"/>
</dbReference>
<dbReference type="GO" id="GO:0046872">
    <property type="term" value="F:metal ion binding"/>
    <property type="evidence" value="ECO:0007669"/>
    <property type="project" value="UniProtKB-KW"/>
</dbReference>
<dbReference type="InterPro" id="IPR004014">
    <property type="entry name" value="ATPase_P-typ_cation-transptr_N"/>
</dbReference>
<evidence type="ECO:0000313" key="10">
    <source>
        <dbReference type="EMBL" id="KPP60300.1"/>
    </source>
</evidence>
<keyword evidence="3" id="KW-0547">Nucleotide-binding</keyword>
<keyword evidence="4" id="KW-0067">ATP-binding</keyword>
<dbReference type="EMBL" id="JARO02010912">
    <property type="protein sequence ID" value="KPP60300.1"/>
    <property type="molecule type" value="Genomic_DNA"/>
</dbReference>
<comment type="subcellular location">
    <subcellularLocation>
        <location evidence="1">Membrane</location>
        <topology evidence="1">Multi-pass membrane protein</topology>
    </subcellularLocation>
</comment>
<evidence type="ECO:0000259" key="9">
    <source>
        <dbReference type="SMART" id="SM00831"/>
    </source>
</evidence>
<keyword evidence="8" id="KW-1133">Transmembrane helix</keyword>
<evidence type="ECO:0000256" key="1">
    <source>
        <dbReference type="ARBA" id="ARBA00004141"/>
    </source>
</evidence>
<reference evidence="10 11" key="1">
    <citation type="submission" date="2015-08" db="EMBL/GenBank/DDBJ databases">
        <title>The genome of the Asian arowana (Scleropages formosus).</title>
        <authorList>
            <person name="Tan M.H."/>
            <person name="Gan H.M."/>
            <person name="Croft L.J."/>
            <person name="Austin C.M."/>
        </authorList>
    </citation>
    <scope>NUCLEOTIDE SEQUENCE [LARGE SCALE GENOMIC DNA]</scope>
    <source>
        <strain evidence="10">Aro1</strain>
    </source>
</reference>
<evidence type="ECO:0000313" key="11">
    <source>
        <dbReference type="Proteomes" id="UP000034805"/>
    </source>
</evidence>
<comment type="caution">
    <text evidence="10">The sequence shown here is derived from an EMBL/GenBank/DDBJ whole genome shotgun (WGS) entry which is preliminary data.</text>
</comment>
<evidence type="ECO:0000256" key="7">
    <source>
        <dbReference type="SAM" id="MobiDB-lite"/>
    </source>
</evidence>
<feature type="domain" description="Cation-transporting P-type ATPase N-terminal" evidence="9">
    <location>
        <begin position="98"/>
        <end position="170"/>
    </location>
</feature>